<feature type="transmembrane region" description="Helical" evidence="16">
    <location>
        <begin position="209"/>
        <end position="229"/>
    </location>
</feature>
<feature type="domain" description="Cation-transporting P-type ATPase C-terminal" evidence="17">
    <location>
        <begin position="67"/>
        <end position="231"/>
    </location>
</feature>
<sequence length="248" mass="27772">MGIQGTEVAKESSDIIITDDNYASVVSVLACGRCVYHNTQKLVQFQLTANVAGLLINFAVAASSRQVPFTIVRSIWLHMIMDTLLALALTKDKPTKELMEKPPAGRTEPFITNVMCRKLLAQALYQTTVLLILQFRGEAMFGVNNKVNGTLIFNTYVFCQIFNSLMQGRLRRRISLGIIHTDKLFMGIIAVAVILQIVTVEFLSTFEDFNLWGVCLGIAAISWPIGWVVKCIPVPQKPIFHYLKMKMN</sequence>
<evidence type="ECO:0000313" key="19">
    <source>
        <dbReference type="Proteomes" id="UP000238479"/>
    </source>
</evidence>
<dbReference type="GO" id="GO:0046872">
    <property type="term" value="F:metal ion binding"/>
    <property type="evidence" value="ECO:0007669"/>
    <property type="project" value="UniProtKB-KW"/>
</dbReference>
<evidence type="ECO:0000256" key="9">
    <source>
        <dbReference type="ARBA" id="ARBA00022840"/>
    </source>
</evidence>
<keyword evidence="4" id="KW-0109">Calcium transport</keyword>
<keyword evidence="10" id="KW-0460">Magnesium</keyword>
<dbReference type="InterPro" id="IPR006068">
    <property type="entry name" value="ATPase_P-typ_cation-transptr_C"/>
</dbReference>
<dbReference type="STRING" id="74649.A0A2P6QC58"/>
<keyword evidence="8" id="KW-0106">Calcium</keyword>
<evidence type="ECO:0000256" key="15">
    <source>
        <dbReference type="ARBA" id="ARBA00048694"/>
    </source>
</evidence>
<dbReference type="GO" id="GO:0005524">
    <property type="term" value="F:ATP binding"/>
    <property type="evidence" value="ECO:0007669"/>
    <property type="project" value="UniProtKB-KW"/>
</dbReference>
<keyword evidence="12 16" id="KW-1133">Transmembrane helix</keyword>
<evidence type="ECO:0000256" key="5">
    <source>
        <dbReference type="ARBA" id="ARBA00022692"/>
    </source>
</evidence>
<evidence type="ECO:0000256" key="4">
    <source>
        <dbReference type="ARBA" id="ARBA00022568"/>
    </source>
</evidence>
<dbReference type="EMBL" id="PDCK01000043">
    <property type="protein sequence ID" value="PRQ31749.1"/>
    <property type="molecule type" value="Genomic_DNA"/>
</dbReference>
<keyword evidence="13" id="KW-0406">Ion transport</keyword>
<keyword evidence="6" id="KW-0479">Metal-binding</keyword>
<proteinExistence type="predicted"/>
<dbReference type="InterPro" id="IPR023298">
    <property type="entry name" value="ATPase_P-typ_TM_dom_sf"/>
</dbReference>
<evidence type="ECO:0000256" key="16">
    <source>
        <dbReference type="SAM" id="Phobius"/>
    </source>
</evidence>
<keyword evidence="11" id="KW-1278">Translocase</keyword>
<keyword evidence="19" id="KW-1185">Reference proteome</keyword>
<evidence type="ECO:0000256" key="6">
    <source>
        <dbReference type="ARBA" id="ARBA00022723"/>
    </source>
</evidence>
<dbReference type="FunFam" id="1.20.1110.10:FF:000039">
    <property type="entry name" value="Calcium-transporting ATPase"/>
    <property type="match status" value="1"/>
</dbReference>
<evidence type="ECO:0000256" key="7">
    <source>
        <dbReference type="ARBA" id="ARBA00022741"/>
    </source>
</evidence>
<dbReference type="PANTHER" id="PTHR24093:SF434">
    <property type="entry name" value="CALCIUM-TRANSPORTING ATPASE 13, PLASMA MEMBRANE-TYPE-RELATED"/>
    <property type="match status" value="1"/>
</dbReference>
<evidence type="ECO:0000259" key="17">
    <source>
        <dbReference type="Pfam" id="PF00689"/>
    </source>
</evidence>
<keyword evidence="5 16" id="KW-0812">Transmembrane</keyword>
<gene>
    <name evidence="18" type="ORF">RchiOBHm_Chr5g0038901</name>
</gene>
<keyword evidence="9" id="KW-0067">ATP-binding</keyword>
<dbReference type="AlphaFoldDB" id="A0A2P6QC58"/>
<keyword evidence="14 16" id="KW-0472">Membrane</keyword>
<organism evidence="18 19">
    <name type="scientific">Rosa chinensis</name>
    <name type="common">China rose</name>
    <dbReference type="NCBI Taxonomy" id="74649"/>
    <lineage>
        <taxon>Eukaryota</taxon>
        <taxon>Viridiplantae</taxon>
        <taxon>Streptophyta</taxon>
        <taxon>Embryophyta</taxon>
        <taxon>Tracheophyta</taxon>
        <taxon>Spermatophyta</taxon>
        <taxon>Magnoliopsida</taxon>
        <taxon>eudicotyledons</taxon>
        <taxon>Gunneridae</taxon>
        <taxon>Pentapetalae</taxon>
        <taxon>rosids</taxon>
        <taxon>fabids</taxon>
        <taxon>Rosales</taxon>
        <taxon>Rosaceae</taxon>
        <taxon>Rosoideae</taxon>
        <taxon>Rosoideae incertae sedis</taxon>
        <taxon>Rosa</taxon>
    </lineage>
</organism>
<keyword evidence="7" id="KW-0547">Nucleotide-binding</keyword>
<accession>A0A2P6QC58</accession>
<dbReference type="Proteomes" id="UP000238479">
    <property type="component" value="Chromosome 5"/>
</dbReference>
<dbReference type="Pfam" id="PF00689">
    <property type="entry name" value="Cation_ATPase_C"/>
    <property type="match status" value="1"/>
</dbReference>
<feature type="transmembrane region" description="Helical" evidence="16">
    <location>
        <begin position="184"/>
        <end position="203"/>
    </location>
</feature>
<dbReference type="GO" id="GO:0005388">
    <property type="term" value="F:P-type calcium transporter activity"/>
    <property type="evidence" value="ECO:0007669"/>
    <property type="project" value="UniProtKB-EC"/>
</dbReference>
<keyword evidence="18" id="KW-0378">Hydrolase</keyword>
<evidence type="ECO:0000256" key="3">
    <source>
        <dbReference type="ARBA" id="ARBA00022448"/>
    </source>
</evidence>
<dbReference type="Gramene" id="PRQ31749">
    <property type="protein sequence ID" value="PRQ31749"/>
    <property type="gene ID" value="RchiOBHm_Chr5g0038901"/>
</dbReference>
<reference evidence="18 19" key="1">
    <citation type="journal article" date="2018" name="Nat. Genet.">
        <title>The Rosa genome provides new insights in the design of modern roses.</title>
        <authorList>
            <person name="Bendahmane M."/>
        </authorList>
    </citation>
    <scope>NUCLEOTIDE SEQUENCE [LARGE SCALE GENOMIC DNA]</scope>
    <source>
        <strain evidence="19">cv. Old Blush</strain>
    </source>
</reference>
<evidence type="ECO:0000256" key="13">
    <source>
        <dbReference type="ARBA" id="ARBA00023065"/>
    </source>
</evidence>
<comment type="subcellular location">
    <subcellularLocation>
        <location evidence="1">Membrane</location>
        <topology evidence="1">Multi-pass membrane protein</topology>
    </subcellularLocation>
</comment>
<evidence type="ECO:0000256" key="2">
    <source>
        <dbReference type="ARBA" id="ARBA00012790"/>
    </source>
</evidence>
<dbReference type="OrthoDB" id="3352408at2759"/>
<evidence type="ECO:0000313" key="18">
    <source>
        <dbReference type="EMBL" id="PRQ31749.1"/>
    </source>
</evidence>
<evidence type="ECO:0000256" key="14">
    <source>
        <dbReference type="ARBA" id="ARBA00023136"/>
    </source>
</evidence>
<comment type="catalytic activity">
    <reaction evidence="15">
        <text>Ca(2+)(in) + ATP + H2O = Ca(2+)(out) + ADP + phosphate + H(+)</text>
        <dbReference type="Rhea" id="RHEA:18105"/>
        <dbReference type="ChEBI" id="CHEBI:15377"/>
        <dbReference type="ChEBI" id="CHEBI:15378"/>
        <dbReference type="ChEBI" id="CHEBI:29108"/>
        <dbReference type="ChEBI" id="CHEBI:30616"/>
        <dbReference type="ChEBI" id="CHEBI:43474"/>
        <dbReference type="ChEBI" id="CHEBI:456216"/>
        <dbReference type="EC" id="7.2.2.10"/>
    </reaction>
</comment>
<evidence type="ECO:0000256" key="10">
    <source>
        <dbReference type="ARBA" id="ARBA00022842"/>
    </source>
</evidence>
<dbReference type="SUPFAM" id="SSF81665">
    <property type="entry name" value="Calcium ATPase, transmembrane domain M"/>
    <property type="match status" value="1"/>
</dbReference>
<dbReference type="GO" id="GO:0016787">
    <property type="term" value="F:hydrolase activity"/>
    <property type="evidence" value="ECO:0007669"/>
    <property type="project" value="UniProtKB-KW"/>
</dbReference>
<evidence type="ECO:0000256" key="8">
    <source>
        <dbReference type="ARBA" id="ARBA00022837"/>
    </source>
</evidence>
<evidence type="ECO:0000256" key="11">
    <source>
        <dbReference type="ARBA" id="ARBA00022967"/>
    </source>
</evidence>
<evidence type="ECO:0000256" key="12">
    <source>
        <dbReference type="ARBA" id="ARBA00022989"/>
    </source>
</evidence>
<dbReference type="GO" id="GO:0005886">
    <property type="term" value="C:plasma membrane"/>
    <property type="evidence" value="ECO:0007669"/>
    <property type="project" value="TreeGrafter"/>
</dbReference>
<comment type="caution">
    <text evidence="18">The sequence shown here is derived from an EMBL/GenBank/DDBJ whole genome shotgun (WGS) entry which is preliminary data.</text>
</comment>
<dbReference type="EC" id="7.2.2.10" evidence="2"/>
<evidence type="ECO:0000256" key="1">
    <source>
        <dbReference type="ARBA" id="ARBA00004141"/>
    </source>
</evidence>
<dbReference type="OMA" id="LRTMHDE"/>
<dbReference type="PANTHER" id="PTHR24093">
    <property type="entry name" value="CATION TRANSPORTING ATPASE"/>
    <property type="match status" value="1"/>
</dbReference>
<protein>
    <recommendedName>
        <fullName evidence="2">P-type Ca(2+) transporter</fullName>
        <ecNumber evidence="2">7.2.2.10</ecNumber>
    </recommendedName>
</protein>
<dbReference type="Gene3D" id="1.20.1110.10">
    <property type="entry name" value="Calcium-transporting ATPase, transmembrane domain"/>
    <property type="match status" value="2"/>
</dbReference>
<keyword evidence="3" id="KW-0813">Transport</keyword>
<name>A0A2P6QC58_ROSCH</name>